<keyword evidence="2" id="KW-1185">Reference proteome</keyword>
<dbReference type="EMBL" id="JARBHB010000011">
    <property type="protein sequence ID" value="KAJ8872941.1"/>
    <property type="molecule type" value="Genomic_DNA"/>
</dbReference>
<name>A0ABQ9GLN0_9NEOP</name>
<dbReference type="Proteomes" id="UP001159363">
    <property type="component" value="Chromosome 10"/>
</dbReference>
<evidence type="ECO:0008006" key="3">
    <source>
        <dbReference type="Google" id="ProtNLM"/>
    </source>
</evidence>
<evidence type="ECO:0000313" key="1">
    <source>
        <dbReference type="EMBL" id="KAJ8872941.1"/>
    </source>
</evidence>
<reference evidence="1 2" key="1">
    <citation type="submission" date="2023-02" db="EMBL/GenBank/DDBJ databases">
        <title>LHISI_Scaffold_Assembly.</title>
        <authorList>
            <person name="Stuart O.P."/>
            <person name="Cleave R."/>
            <person name="Magrath M.J.L."/>
            <person name="Mikheyev A.S."/>
        </authorList>
    </citation>
    <scope>NUCLEOTIDE SEQUENCE [LARGE SCALE GENOMIC DNA]</scope>
    <source>
        <strain evidence="1">Daus_M_001</strain>
        <tissue evidence="1">Leg muscle</tissue>
    </source>
</reference>
<sequence length="62" mass="7188">MPGYGVQSCIIYSRKTCSAVTYHRKDVFKVDTSRVCSIHFSENDYERDLQSELAGIKRKRTL</sequence>
<protein>
    <recommendedName>
        <fullName evidence="3">THAP-type domain-containing protein</fullName>
    </recommendedName>
</protein>
<comment type="caution">
    <text evidence="1">The sequence shown here is derived from an EMBL/GenBank/DDBJ whole genome shotgun (WGS) entry which is preliminary data.</text>
</comment>
<accession>A0ABQ9GLN0</accession>
<gene>
    <name evidence="1" type="ORF">PR048_026557</name>
</gene>
<proteinExistence type="predicted"/>
<evidence type="ECO:0000313" key="2">
    <source>
        <dbReference type="Proteomes" id="UP001159363"/>
    </source>
</evidence>
<organism evidence="1 2">
    <name type="scientific">Dryococelus australis</name>
    <dbReference type="NCBI Taxonomy" id="614101"/>
    <lineage>
        <taxon>Eukaryota</taxon>
        <taxon>Metazoa</taxon>
        <taxon>Ecdysozoa</taxon>
        <taxon>Arthropoda</taxon>
        <taxon>Hexapoda</taxon>
        <taxon>Insecta</taxon>
        <taxon>Pterygota</taxon>
        <taxon>Neoptera</taxon>
        <taxon>Polyneoptera</taxon>
        <taxon>Phasmatodea</taxon>
        <taxon>Verophasmatodea</taxon>
        <taxon>Anareolatae</taxon>
        <taxon>Phasmatidae</taxon>
        <taxon>Eurycanthinae</taxon>
        <taxon>Dryococelus</taxon>
    </lineage>
</organism>